<organism evidence="2 3">
    <name type="scientific">Globisporangium ultimum (strain ATCC 200006 / CBS 805.95 / DAOM BR144)</name>
    <name type="common">Pythium ultimum</name>
    <dbReference type="NCBI Taxonomy" id="431595"/>
    <lineage>
        <taxon>Eukaryota</taxon>
        <taxon>Sar</taxon>
        <taxon>Stramenopiles</taxon>
        <taxon>Oomycota</taxon>
        <taxon>Peronosporomycetes</taxon>
        <taxon>Pythiales</taxon>
        <taxon>Pythiaceae</taxon>
        <taxon>Globisporangium</taxon>
    </lineage>
</organism>
<feature type="compositionally biased region" description="Polar residues" evidence="1">
    <location>
        <begin position="294"/>
        <end position="313"/>
    </location>
</feature>
<feature type="region of interest" description="Disordered" evidence="1">
    <location>
        <begin position="273"/>
        <end position="313"/>
    </location>
</feature>
<evidence type="ECO:0000313" key="2">
    <source>
        <dbReference type="EnsemblProtists" id="PYU1_T000492"/>
    </source>
</evidence>
<feature type="region of interest" description="Disordered" evidence="1">
    <location>
        <begin position="653"/>
        <end position="694"/>
    </location>
</feature>
<dbReference type="eggNOG" id="ENOG502S2HV">
    <property type="taxonomic scope" value="Eukaryota"/>
</dbReference>
<dbReference type="OMA" id="CAYLEHR"/>
<feature type="compositionally biased region" description="Basic and acidic residues" evidence="1">
    <location>
        <begin position="275"/>
        <end position="292"/>
    </location>
</feature>
<name>K3W6A1_GLOUD</name>
<dbReference type="EnsemblProtists" id="PYU1_T000492">
    <property type="protein sequence ID" value="PYU1_T000492"/>
    <property type="gene ID" value="PYU1_G000492"/>
</dbReference>
<evidence type="ECO:0000256" key="1">
    <source>
        <dbReference type="SAM" id="MobiDB-lite"/>
    </source>
</evidence>
<evidence type="ECO:0000313" key="3">
    <source>
        <dbReference type="Proteomes" id="UP000019132"/>
    </source>
</evidence>
<feature type="region of interest" description="Disordered" evidence="1">
    <location>
        <begin position="335"/>
        <end position="445"/>
    </location>
</feature>
<accession>K3W6A1</accession>
<sequence>MATKMHGRLRKRAKLPVATSAAAHSVAMGVPTLNVTAAAAASAPLLYATHALQQLPQIVPVDSDVALLQDFCAYLEHRVLTKNLELLRRMVTESLARQEHTLAQFKCFGVNLVAVLPFALPQPDKHAHAARLLRKPKPPMVDRACVFEFLFARVATKNMNLLKQMFLEFCVHADTTISEFVKLGVAAVTVIPYEPAHFHYGGGYMPPPPYAMPMENHQHYHYGAAGVRAHYPPPAAPVYPVYVPREAKTPAVHERAACKSPKRATLSPPLVKVRSAKEAVNERPQATRDVKTPLENSSRSAISKATPTSSRTQIIRKPVRFCSDDDEGVKTIAAVMRKRKSTQEPSPENNDGRGEGHPANGAPLAATTAATTGFSTPASRMSASADEHHRVVSRKNALNKMTAHSNVMRRKKSLDASEANYVKKGDDDDGATTARHTASPAAVASKPTHRAACANLASRSLKLEVLEKLQLIEAQRPWRRVFRDLPLPFDEAQAPALAEKLQLFWKIHGRAVWERNFWAPLLKDTHREQSHQRKGRQRLAQMMFETIIHDVYTSFGADVFVKLDAARHPGWWYRRPILDVLAYHVLVGDAQCWRFVDTQAFERFPDCGMKLPLKSPNYGVVRHSHSKRVSSAMWATNASFVAQILRDMETVKQASRKEAKADENDENGDADASAHATKAEYDDDEEELLSMLLD</sequence>
<keyword evidence="3" id="KW-1185">Reference proteome</keyword>
<feature type="compositionally biased region" description="Polar residues" evidence="1">
    <location>
        <begin position="373"/>
        <end position="382"/>
    </location>
</feature>
<proteinExistence type="predicted"/>
<dbReference type="EMBL" id="GL376636">
    <property type="status" value="NOT_ANNOTATED_CDS"/>
    <property type="molecule type" value="Genomic_DNA"/>
</dbReference>
<dbReference type="HOGENOM" id="CLU_025030_0_0_1"/>
<reference evidence="2" key="3">
    <citation type="submission" date="2015-02" db="UniProtKB">
        <authorList>
            <consortium name="EnsemblProtists"/>
        </authorList>
    </citation>
    <scope>IDENTIFICATION</scope>
    <source>
        <strain evidence="2">DAOM BR144</strain>
    </source>
</reference>
<dbReference type="InParanoid" id="K3W6A1"/>
<feature type="compositionally biased region" description="Basic and acidic residues" evidence="1">
    <location>
        <begin position="653"/>
        <end position="662"/>
    </location>
</feature>
<reference evidence="3" key="1">
    <citation type="journal article" date="2010" name="Genome Biol.">
        <title>Genome sequence of the necrotrophic plant pathogen Pythium ultimum reveals original pathogenicity mechanisms and effector repertoire.</title>
        <authorList>
            <person name="Levesque C.A."/>
            <person name="Brouwer H."/>
            <person name="Cano L."/>
            <person name="Hamilton J.P."/>
            <person name="Holt C."/>
            <person name="Huitema E."/>
            <person name="Raffaele S."/>
            <person name="Robideau G.P."/>
            <person name="Thines M."/>
            <person name="Win J."/>
            <person name="Zerillo M.M."/>
            <person name="Beakes G.W."/>
            <person name="Boore J.L."/>
            <person name="Busam D."/>
            <person name="Dumas B."/>
            <person name="Ferriera S."/>
            <person name="Fuerstenberg S.I."/>
            <person name="Gachon C.M."/>
            <person name="Gaulin E."/>
            <person name="Govers F."/>
            <person name="Grenville-Briggs L."/>
            <person name="Horner N."/>
            <person name="Hostetler J."/>
            <person name="Jiang R.H."/>
            <person name="Johnson J."/>
            <person name="Krajaejun T."/>
            <person name="Lin H."/>
            <person name="Meijer H.J."/>
            <person name="Moore B."/>
            <person name="Morris P."/>
            <person name="Phuntmart V."/>
            <person name="Puiu D."/>
            <person name="Shetty J."/>
            <person name="Stajich J.E."/>
            <person name="Tripathy S."/>
            <person name="Wawra S."/>
            <person name="van West P."/>
            <person name="Whitty B.R."/>
            <person name="Coutinho P.M."/>
            <person name="Henrissat B."/>
            <person name="Martin F."/>
            <person name="Thomas P.D."/>
            <person name="Tyler B.M."/>
            <person name="De Vries R.P."/>
            <person name="Kamoun S."/>
            <person name="Yandell M."/>
            <person name="Tisserat N."/>
            <person name="Buell C.R."/>
        </authorList>
    </citation>
    <scope>NUCLEOTIDE SEQUENCE</scope>
    <source>
        <strain evidence="3">DAOM:BR144</strain>
    </source>
</reference>
<reference evidence="3" key="2">
    <citation type="submission" date="2010-04" db="EMBL/GenBank/DDBJ databases">
        <authorList>
            <person name="Buell R."/>
            <person name="Hamilton J."/>
            <person name="Hostetler J."/>
        </authorList>
    </citation>
    <scope>NUCLEOTIDE SEQUENCE [LARGE SCALE GENOMIC DNA]</scope>
    <source>
        <strain evidence="3">DAOM:BR144</strain>
    </source>
</reference>
<dbReference type="Proteomes" id="UP000019132">
    <property type="component" value="Unassembled WGS sequence"/>
</dbReference>
<dbReference type="VEuPathDB" id="FungiDB:PYU1_G000492"/>
<dbReference type="AlphaFoldDB" id="K3W6A1"/>
<protein>
    <submittedName>
        <fullName evidence="2">Uncharacterized protein</fullName>
    </submittedName>
</protein>